<sequence length="76" mass="8242">MVHAYVMVATESGKSPAVLSTVSEFENVTESHIVAGEWDLVVEVDADRIYEVLKLVSSNVGTVEGVEATRTYIALE</sequence>
<dbReference type="AlphaFoldDB" id="A0A1I4IQH7"/>
<dbReference type="InterPro" id="IPR019887">
    <property type="entry name" value="Tscrpt_reg_AsnC/Lrp_C"/>
</dbReference>
<feature type="domain" description="Transcription regulator AsnC/Lrp ligand binding" evidence="1">
    <location>
        <begin position="6"/>
        <end position="76"/>
    </location>
</feature>
<protein>
    <submittedName>
        <fullName evidence="2">AsnC family protein</fullName>
    </submittedName>
</protein>
<dbReference type="Proteomes" id="UP000199607">
    <property type="component" value="Unassembled WGS sequence"/>
</dbReference>
<evidence type="ECO:0000313" key="3">
    <source>
        <dbReference type="Proteomes" id="UP000199607"/>
    </source>
</evidence>
<proteinExistence type="predicted"/>
<dbReference type="STRING" id="553466.SAMN04487950_4229"/>
<gene>
    <name evidence="2" type="ORF">SAMN04487950_4229</name>
</gene>
<dbReference type="Gene3D" id="3.30.70.920">
    <property type="match status" value="1"/>
</dbReference>
<accession>A0A1I4IQH7</accession>
<name>A0A1I4IQH7_9EURY</name>
<evidence type="ECO:0000259" key="1">
    <source>
        <dbReference type="Pfam" id="PF01037"/>
    </source>
</evidence>
<dbReference type="InterPro" id="IPR011008">
    <property type="entry name" value="Dimeric_a/b-barrel"/>
</dbReference>
<dbReference type="SUPFAM" id="SSF54909">
    <property type="entry name" value="Dimeric alpha+beta barrel"/>
    <property type="match status" value="1"/>
</dbReference>
<dbReference type="RefSeq" id="WP_089872185.1">
    <property type="nucleotide sequence ID" value="NZ_FOTC01000008.1"/>
</dbReference>
<dbReference type="Pfam" id="PF01037">
    <property type="entry name" value="AsnC_trans_reg"/>
    <property type="match status" value="1"/>
</dbReference>
<reference evidence="3" key="1">
    <citation type="submission" date="2016-10" db="EMBL/GenBank/DDBJ databases">
        <authorList>
            <person name="Varghese N."/>
            <person name="Submissions S."/>
        </authorList>
    </citation>
    <scope>NUCLEOTIDE SEQUENCE [LARGE SCALE GENOMIC DNA]</scope>
    <source>
        <strain evidence="3">CGMCC 1.7738</strain>
    </source>
</reference>
<evidence type="ECO:0000313" key="2">
    <source>
        <dbReference type="EMBL" id="SFL56317.1"/>
    </source>
</evidence>
<keyword evidence="3" id="KW-1185">Reference proteome</keyword>
<dbReference type="EMBL" id="FOTC01000008">
    <property type="protein sequence ID" value="SFL56317.1"/>
    <property type="molecule type" value="Genomic_DNA"/>
</dbReference>
<organism evidence="2 3">
    <name type="scientific">Halogranum rubrum</name>
    <dbReference type="NCBI Taxonomy" id="553466"/>
    <lineage>
        <taxon>Archaea</taxon>
        <taxon>Methanobacteriati</taxon>
        <taxon>Methanobacteriota</taxon>
        <taxon>Stenosarchaea group</taxon>
        <taxon>Halobacteria</taxon>
        <taxon>Halobacteriales</taxon>
        <taxon>Haloferacaceae</taxon>
    </lineage>
</organism>